<dbReference type="InterPro" id="IPR038765">
    <property type="entry name" value="Papain-like_cys_pep_sf"/>
</dbReference>
<dbReference type="RefSeq" id="XP_007840262.1">
    <property type="nucleotide sequence ID" value="XM_007842071.1"/>
</dbReference>
<dbReference type="InterPro" id="IPR003653">
    <property type="entry name" value="Peptidase_C48_C"/>
</dbReference>
<dbReference type="EMBL" id="KI912119">
    <property type="protein sequence ID" value="ETS75006.1"/>
    <property type="molecule type" value="Genomic_DNA"/>
</dbReference>
<dbReference type="STRING" id="1229662.W3WQA1"/>
<dbReference type="KEGG" id="pfy:PFICI_13490"/>
<evidence type="ECO:0000259" key="5">
    <source>
        <dbReference type="Pfam" id="PF02902"/>
    </source>
</evidence>
<name>W3WQA1_PESFW</name>
<dbReference type="OrthoDB" id="4741593at2759"/>
<dbReference type="InParanoid" id="W3WQA1"/>
<evidence type="ECO:0000256" key="4">
    <source>
        <dbReference type="SAM" id="MobiDB-lite"/>
    </source>
</evidence>
<comment type="similarity">
    <text evidence="1">Belongs to the peptidase C48 family.</text>
</comment>
<evidence type="ECO:0000313" key="6">
    <source>
        <dbReference type="EMBL" id="ETS75006.1"/>
    </source>
</evidence>
<dbReference type="GeneID" id="19278503"/>
<dbReference type="HOGENOM" id="CLU_760969_0_0_1"/>
<dbReference type="GO" id="GO:0008234">
    <property type="term" value="F:cysteine-type peptidase activity"/>
    <property type="evidence" value="ECO:0007669"/>
    <property type="project" value="InterPro"/>
</dbReference>
<dbReference type="SUPFAM" id="SSF54001">
    <property type="entry name" value="Cysteine proteinases"/>
    <property type="match status" value="1"/>
</dbReference>
<feature type="region of interest" description="Disordered" evidence="4">
    <location>
        <begin position="331"/>
        <end position="364"/>
    </location>
</feature>
<sequence>MRPPIKEACPPSGFRPTPMIVLDNGFLPRTFDLDTRIDMKNIVPDAYWAYQNLSTSYNTGVSGYAIDVCLEYEFGFLHAKAQRLINLETTWLEGLFHASGRTMAQKHLEKLRRHARATQLGPDFFDAIRRCPYTIMPINTGNHWEAVLLCLQRDEDGKKDGYTKVRHVTVIDPARDADSAPRVEKQLRRILKPKGFTFATKRCRRDITGSHQRDSHSCGLHVYQTVKTLLHRIDVMARDGTADSGSPDDDRLWAPMDGKRFIAEKVRAKMRGIAAEVFLRDCKGKVRAVFVPTRRIVPHGSRQSVNAATILYPNSSYKTKMVETGVPLEPSIGKRKRNVNNLDEDGDNPLGLSPGTFLDKTSPQ</sequence>
<protein>
    <recommendedName>
        <fullName evidence="5">Ubiquitin-like protease family profile domain-containing protein</fullName>
    </recommendedName>
</protein>
<dbReference type="AlphaFoldDB" id="W3WQA1"/>
<keyword evidence="2" id="KW-0645">Protease</keyword>
<dbReference type="Pfam" id="PF02902">
    <property type="entry name" value="Peptidase_C48"/>
    <property type="match status" value="1"/>
</dbReference>
<dbReference type="Gene3D" id="3.40.395.10">
    <property type="entry name" value="Adenoviral Proteinase, Chain A"/>
    <property type="match status" value="1"/>
</dbReference>
<dbReference type="GO" id="GO:0019783">
    <property type="term" value="F:ubiquitin-like protein peptidase activity"/>
    <property type="evidence" value="ECO:0007669"/>
    <property type="project" value="UniProtKB-ARBA"/>
</dbReference>
<reference evidence="7" key="1">
    <citation type="journal article" date="2015" name="BMC Genomics">
        <title>Genomic and transcriptomic analysis of the endophytic fungus Pestalotiopsis fici reveals its lifestyle and high potential for synthesis of natural products.</title>
        <authorList>
            <person name="Wang X."/>
            <person name="Zhang X."/>
            <person name="Liu L."/>
            <person name="Xiang M."/>
            <person name="Wang W."/>
            <person name="Sun X."/>
            <person name="Che Y."/>
            <person name="Guo L."/>
            <person name="Liu G."/>
            <person name="Guo L."/>
            <person name="Wang C."/>
            <person name="Yin W.B."/>
            <person name="Stadler M."/>
            <person name="Zhang X."/>
            <person name="Liu X."/>
        </authorList>
    </citation>
    <scope>NUCLEOTIDE SEQUENCE [LARGE SCALE GENOMIC DNA]</scope>
    <source>
        <strain evidence="7">W106-1 / CGMCC3.15140</strain>
    </source>
</reference>
<keyword evidence="3" id="KW-0378">Hydrolase</keyword>
<dbReference type="Proteomes" id="UP000030651">
    <property type="component" value="Unassembled WGS sequence"/>
</dbReference>
<keyword evidence="7" id="KW-1185">Reference proteome</keyword>
<dbReference type="GO" id="GO:0006508">
    <property type="term" value="P:proteolysis"/>
    <property type="evidence" value="ECO:0007669"/>
    <property type="project" value="UniProtKB-KW"/>
</dbReference>
<evidence type="ECO:0000256" key="3">
    <source>
        <dbReference type="ARBA" id="ARBA00022801"/>
    </source>
</evidence>
<evidence type="ECO:0000256" key="1">
    <source>
        <dbReference type="ARBA" id="ARBA00005234"/>
    </source>
</evidence>
<accession>W3WQA1</accession>
<organism evidence="6 7">
    <name type="scientific">Pestalotiopsis fici (strain W106-1 / CGMCC3.15140)</name>
    <dbReference type="NCBI Taxonomy" id="1229662"/>
    <lineage>
        <taxon>Eukaryota</taxon>
        <taxon>Fungi</taxon>
        <taxon>Dikarya</taxon>
        <taxon>Ascomycota</taxon>
        <taxon>Pezizomycotina</taxon>
        <taxon>Sordariomycetes</taxon>
        <taxon>Xylariomycetidae</taxon>
        <taxon>Amphisphaeriales</taxon>
        <taxon>Sporocadaceae</taxon>
        <taxon>Pestalotiopsis</taxon>
    </lineage>
</organism>
<proteinExistence type="inferred from homology"/>
<evidence type="ECO:0000313" key="7">
    <source>
        <dbReference type="Proteomes" id="UP000030651"/>
    </source>
</evidence>
<gene>
    <name evidence="6" type="ORF">PFICI_13490</name>
</gene>
<evidence type="ECO:0000256" key="2">
    <source>
        <dbReference type="ARBA" id="ARBA00022670"/>
    </source>
</evidence>
<feature type="domain" description="Ubiquitin-like protease family profile" evidence="5">
    <location>
        <begin position="128"/>
        <end position="233"/>
    </location>
</feature>